<accession>A0ABQ6JUG7</accession>
<dbReference type="NCBIfam" id="NF006743">
    <property type="entry name" value="PRK09270.1-2"/>
    <property type="match status" value="1"/>
</dbReference>
<keyword evidence="3" id="KW-0418">Kinase</keyword>
<evidence type="ECO:0000259" key="2">
    <source>
        <dbReference type="Pfam" id="PF00485"/>
    </source>
</evidence>
<dbReference type="InterPro" id="IPR006083">
    <property type="entry name" value="PRK/URK"/>
</dbReference>
<gene>
    <name evidence="3" type="ORF">GCM10025869_24640</name>
</gene>
<dbReference type="GO" id="GO:0016301">
    <property type="term" value="F:kinase activity"/>
    <property type="evidence" value="ECO:0007669"/>
    <property type="project" value="UniProtKB-KW"/>
</dbReference>
<evidence type="ECO:0000313" key="3">
    <source>
        <dbReference type="EMBL" id="GMA91935.1"/>
    </source>
</evidence>
<feature type="region of interest" description="Disordered" evidence="1">
    <location>
        <begin position="216"/>
        <end position="235"/>
    </location>
</feature>
<dbReference type="InterPro" id="IPR027417">
    <property type="entry name" value="P-loop_NTPase"/>
</dbReference>
<evidence type="ECO:0000256" key="1">
    <source>
        <dbReference type="SAM" id="MobiDB-lite"/>
    </source>
</evidence>
<dbReference type="PRINTS" id="PR00988">
    <property type="entry name" value="URIDINKINASE"/>
</dbReference>
<feature type="domain" description="Phosphoribulokinase/uridine kinase" evidence="2">
    <location>
        <begin position="34"/>
        <end position="212"/>
    </location>
</feature>
<feature type="compositionally biased region" description="Low complexity" evidence="1">
    <location>
        <begin position="216"/>
        <end position="226"/>
    </location>
</feature>
<sequence>MLPNGVADAAPPTVVDLAARARRLASDRGHRVLLGIVGAPGAGKSTIAEALVAELGACAALVPMDGFHYSQHVLGLLGQAERKGAADTFDAEGLAALLHRIRTATGDVYAPTFDRSIEEPIAAGTVVPADADIVVVEGNYLLLDEGAWADVRAALDETWFLRIPQATRVERLVERHMRFGRTRDAAEAWVETVDERNARLIEASAERADLILTPEASAAPVAAAEPTPAPPAPTA</sequence>
<reference evidence="4" key="1">
    <citation type="journal article" date="2019" name="Int. J. Syst. Evol. Microbiol.">
        <title>The Global Catalogue of Microorganisms (GCM) 10K type strain sequencing project: providing services to taxonomists for standard genome sequencing and annotation.</title>
        <authorList>
            <consortium name="The Broad Institute Genomics Platform"/>
            <consortium name="The Broad Institute Genome Sequencing Center for Infectious Disease"/>
            <person name="Wu L."/>
            <person name="Ma J."/>
        </authorList>
    </citation>
    <scope>NUCLEOTIDE SEQUENCE [LARGE SCALE GENOMIC DNA]</scope>
    <source>
        <strain evidence="4">NBRC 108755</strain>
    </source>
</reference>
<dbReference type="Gene3D" id="3.40.50.300">
    <property type="entry name" value="P-loop containing nucleotide triphosphate hydrolases"/>
    <property type="match status" value="2"/>
</dbReference>
<dbReference type="EMBL" id="BSVA01000001">
    <property type="protein sequence ID" value="GMA91935.1"/>
    <property type="molecule type" value="Genomic_DNA"/>
</dbReference>
<dbReference type="Pfam" id="PF00485">
    <property type="entry name" value="PRK"/>
    <property type="match status" value="1"/>
</dbReference>
<comment type="caution">
    <text evidence="3">The sequence shown here is derived from an EMBL/GenBank/DDBJ whole genome shotgun (WGS) entry which is preliminary data.</text>
</comment>
<name>A0ABQ6JUG7_9MICO</name>
<organism evidence="3 4">
    <name type="scientific">Homoserinibacter gongjuensis</name>
    <dbReference type="NCBI Taxonomy" id="1162968"/>
    <lineage>
        <taxon>Bacteria</taxon>
        <taxon>Bacillati</taxon>
        <taxon>Actinomycetota</taxon>
        <taxon>Actinomycetes</taxon>
        <taxon>Micrococcales</taxon>
        <taxon>Microbacteriaceae</taxon>
        <taxon>Homoserinibacter</taxon>
    </lineage>
</organism>
<evidence type="ECO:0000313" key="4">
    <source>
        <dbReference type="Proteomes" id="UP001157069"/>
    </source>
</evidence>
<protein>
    <submittedName>
        <fullName evidence="3">Nucleoside/nucleotide kinase family protein</fullName>
    </submittedName>
</protein>
<keyword evidence="3" id="KW-0808">Transferase</keyword>
<dbReference type="RefSeq" id="WP_284300502.1">
    <property type="nucleotide sequence ID" value="NZ_BSVA01000001.1"/>
</dbReference>
<proteinExistence type="predicted"/>
<dbReference type="Proteomes" id="UP001157069">
    <property type="component" value="Unassembled WGS sequence"/>
</dbReference>
<dbReference type="SUPFAM" id="SSF52540">
    <property type="entry name" value="P-loop containing nucleoside triphosphate hydrolases"/>
    <property type="match status" value="1"/>
</dbReference>
<dbReference type="PANTHER" id="PTHR10285">
    <property type="entry name" value="URIDINE KINASE"/>
    <property type="match status" value="1"/>
</dbReference>
<keyword evidence="4" id="KW-1185">Reference proteome</keyword>